<feature type="compositionally biased region" description="Basic and acidic residues" evidence="4">
    <location>
        <begin position="86"/>
        <end position="107"/>
    </location>
</feature>
<comment type="similarity">
    <text evidence="2">Belongs to the NRDE2 family.</text>
</comment>
<name>A0A9X0B7N8_9EURO</name>
<dbReference type="PANTHER" id="PTHR13471">
    <property type="entry name" value="TETRATRICOPEPTIDE-LIKE HELICAL"/>
    <property type="match status" value="1"/>
</dbReference>
<evidence type="ECO:0000256" key="3">
    <source>
        <dbReference type="ARBA" id="ARBA00023242"/>
    </source>
</evidence>
<keyword evidence="6" id="KW-1185">Reference proteome</keyword>
<dbReference type="GO" id="GO:0071013">
    <property type="term" value="C:catalytic step 2 spliceosome"/>
    <property type="evidence" value="ECO:0007669"/>
    <property type="project" value="TreeGrafter"/>
</dbReference>
<evidence type="ECO:0000256" key="1">
    <source>
        <dbReference type="ARBA" id="ARBA00004123"/>
    </source>
</evidence>
<dbReference type="Proteomes" id="UP001147747">
    <property type="component" value="Unassembled WGS sequence"/>
</dbReference>
<dbReference type="GeneID" id="81370284"/>
<dbReference type="GO" id="GO:0031048">
    <property type="term" value="P:regulatory ncRNA-mediated heterochromatin formation"/>
    <property type="evidence" value="ECO:0007669"/>
    <property type="project" value="TreeGrafter"/>
</dbReference>
<dbReference type="PANTHER" id="PTHR13471:SF0">
    <property type="entry name" value="NUCLEAR EXOSOME REGULATOR NRDE2"/>
    <property type="match status" value="1"/>
</dbReference>
<keyword evidence="3" id="KW-0539">Nucleus</keyword>
<proteinExistence type="inferred from homology"/>
<dbReference type="Pfam" id="PF08424">
    <property type="entry name" value="NRDE-2"/>
    <property type="match status" value="1"/>
</dbReference>
<reference evidence="5" key="2">
    <citation type="journal article" date="2023" name="IMA Fungus">
        <title>Comparative genomic study of the Penicillium genus elucidates a diverse pangenome and 15 lateral gene transfer events.</title>
        <authorList>
            <person name="Petersen C."/>
            <person name="Sorensen T."/>
            <person name="Nielsen M.R."/>
            <person name="Sondergaard T.E."/>
            <person name="Sorensen J.L."/>
            <person name="Fitzpatrick D.A."/>
            <person name="Frisvad J.C."/>
            <person name="Nielsen K.L."/>
        </authorList>
    </citation>
    <scope>NUCLEOTIDE SEQUENCE</scope>
    <source>
        <strain evidence="5">IBT 29677</strain>
    </source>
</reference>
<reference evidence="5" key="1">
    <citation type="submission" date="2022-12" db="EMBL/GenBank/DDBJ databases">
        <authorList>
            <person name="Petersen C."/>
        </authorList>
    </citation>
    <scope>NUCLEOTIDE SEQUENCE</scope>
    <source>
        <strain evidence="5">IBT 29677</strain>
    </source>
</reference>
<dbReference type="RefSeq" id="XP_056486855.1">
    <property type="nucleotide sequence ID" value="XM_056631304.1"/>
</dbReference>
<dbReference type="InterPro" id="IPR013633">
    <property type="entry name" value="NRDE-2"/>
</dbReference>
<feature type="compositionally biased region" description="Basic and acidic residues" evidence="4">
    <location>
        <begin position="44"/>
        <end position="62"/>
    </location>
</feature>
<feature type="compositionally biased region" description="Basic residues" evidence="4">
    <location>
        <begin position="63"/>
        <end position="85"/>
    </location>
</feature>
<comment type="caution">
    <text evidence="5">The sequence shown here is derived from an EMBL/GenBank/DDBJ whole genome shotgun (WGS) entry which is preliminary data.</text>
</comment>
<organism evidence="5 6">
    <name type="scientific">Penicillium cosmopolitanum</name>
    <dbReference type="NCBI Taxonomy" id="1131564"/>
    <lineage>
        <taxon>Eukaryota</taxon>
        <taxon>Fungi</taxon>
        <taxon>Dikarya</taxon>
        <taxon>Ascomycota</taxon>
        <taxon>Pezizomycotina</taxon>
        <taxon>Eurotiomycetes</taxon>
        <taxon>Eurotiomycetidae</taxon>
        <taxon>Eurotiales</taxon>
        <taxon>Aspergillaceae</taxon>
        <taxon>Penicillium</taxon>
    </lineage>
</organism>
<evidence type="ECO:0000313" key="6">
    <source>
        <dbReference type="Proteomes" id="UP001147747"/>
    </source>
</evidence>
<evidence type="ECO:0000256" key="2">
    <source>
        <dbReference type="ARBA" id="ARBA00009265"/>
    </source>
</evidence>
<dbReference type="AlphaFoldDB" id="A0A9X0B7N8"/>
<evidence type="ECO:0000313" key="5">
    <source>
        <dbReference type="EMBL" id="KAJ5391177.1"/>
    </source>
</evidence>
<dbReference type="OrthoDB" id="297219at2759"/>
<gene>
    <name evidence="5" type="ORF">N7509_006667</name>
</gene>
<feature type="compositionally biased region" description="Basic and acidic residues" evidence="4">
    <location>
        <begin position="1"/>
        <end position="11"/>
    </location>
</feature>
<accession>A0A9X0B7N8</accession>
<protein>
    <recommendedName>
        <fullName evidence="7">DUF1740-domain-containing protein</fullName>
    </recommendedName>
</protein>
<feature type="compositionally biased region" description="Basic and acidic residues" evidence="4">
    <location>
        <begin position="27"/>
        <end position="36"/>
    </location>
</feature>
<feature type="region of interest" description="Disordered" evidence="4">
    <location>
        <begin position="1"/>
        <end position="107"/>
    </location>
</feature>
<sequence length="1177" mass="135292">MTNISPKDKKSVPKFSSFKAPSPPTRSEPRHKEDRRSRRPSSRYSEERSRSPRRSNRQERRRSPGRRPRSRSPRRATSRGRRKSPERREKDNGVAKDAKDGPVLPDRDGSIADLFIIDLKGDRHNLTFGATHRYAVPKYRRSGRGQVLGADTRYRIDRDHLDSDTLVLRIKDSLPSNTSKSARPMSKRIRQPEKLLRVKTEAEIQSSADLDQDFISFDSEILDGSDGASDDGDLGNERNAYRSIHGKAKEEDFIPQHMELVDDEIVQDDSNSAERKARHAELSRSVKDNPTDVAGWLRLIDHQDLLILSPNEDSRPLTYNEQQSVAAVKLSIYEKAIKQSATSPNKDSLLLGRLQEGAHLWDAKKLLSQWNKTLQENSECVSLWVNYLNFRQTDFQNFDFEQLMATFSECLELNASAANPAKNQVQCYLFLRMTLFLREAGYLELAVGIWQAVLEFTCFKPQPQSQQVADVDTLASFRSYWEDEVPRVGENGSLTWRGWVDNPSNLAHNYALHEYKHHIEVSSLMDSWEKAEKERTLSSRLPSRTLDQLKSSHGVDEQEQYVDDAYTVVLFSDLDRVLKLFHDFGFPDELFESFLYFCHLPHLTRPGNVQTTHLWSADNFLKNDSIDHMEPGLSCWLADPKDAGTSTSPLRFPVSNFLQTTCTLFPAPNTWFDSFGLLHQDYQSSKSSIIDQDWVQVTLRSLVERGPTREAFDEELAEYTLGLMFARDQKIAKKYAKTLLKKWTSSLRICNALALMEWRNSSPDAAVQVWSSSISWSQKFSDDLKIESGILWNSWAWELLQQGDNSRASYVLHAIPVQSIDKDAYNNIQSTDVASNPTSTLQVKSYLRDCQARALGYRRFPAFVAYTDCLALLLFTEKYHIQAALEVYSYALEKSNSLPVEDQKSKPYIIELLHQARARLLYFHCSTRSSRLKALEIREMLQDSVSLFPHNTIFLSLFTWNESRFNILDRIRNVNLLTKNSESRYTLDNDYALSAAAAQTVPITTHLLSIWSELCRPTWAGSTHHSTRAAFEKALGENMNRDSMKPYDKQMRNNIGTGGARTNLMTWKLYIIFEVYHARDIDAAKAVFYRAIRACPWSKQLFMLAFQYLQDDKIRHIIPVNSNATGFLFDDLRQLYYAMIEKQLRIHVDIEDGIQALLAERQDSFEEDHQTRSGENN</sequence>
<comment type="subcellular location">
    <subcellularLocation>
        <location evidence="1">Nucleus</location>
    </subcellularLocation>
</comment>
<dbReference type="GO" id="GO:1902369">
    <property type="term" value="P:negative regulation of RNA catabolic process"/>
    <property type="evidence" value="ECO:0007669"/>
    <property type="project" value="TreeGrafter"/>
</dbReference>
<evidence type="ECO:0000256" key="4">
    <source>
        <dbReference type="SAM" id="MobiDB-lite"/>
    </source>
</evidence>
<dbReference type="EMBL" id="JAPZBU010000008">
    <property type="protein sequence ID" value="KAJ5391177.1"/>
    <property type="molecule type" value="Genomic_DNA"/>
</dbReference>
<evidence type="ECO:0008006" key="7">
    <source>
        <dbReference type="Google" id="ProtNLM"/>
    </source>
</evidence>